<name>A0A517KXA7_9PEZI</name>
<sequence length="488" mass="55802">MEEPWNISQWTPSSPGIFLGEEGPGYPDLCAGDMHRARLLVEAALEKSSELGNEALLVYGLAEWLEDTTWGTKSLETFERHIISSLRKLEEDIWTVIIRVLWDLQALWDGVQLDEMRSKSRQSWFHSFKRGLREKEETMRQHSIGTNAAEVQEALRSGYCLARPYPWMSKAMLRRRDEDVEDCSNLLMEASEGRCKIAKSSLQGPKPDVYGVFATRSLKKGQNVMVLEAAAVALFEEKDKCLNCMKSLDREASRLVCCQERICSRSCADRALTTYHKVLCGKTMNFPQIDLAGDSRLTVMIRLRTLAAIVQADNGVACPLFHPAVNCLTPNNALAPSPWTYHEDIVYPFEMLKQLGINIFADLRYDTWVLRTIFSRIKNNVAGERGQSQSLDPLYFMLNHSCHRNMKAEQIDHTSIRYRATRDIQKGEELFISYIGDVTNMPYEHRQEMLRNWFDGIGGCACARCRIDSKGSVEAKRVYYRQHQQAFA</sequence>
<dbReference type="CDD" id="cd20071">
    <property type="entry name" value="SET_SMYD"/>
    <property type="match status" value="1"/>
</dbReference>
<dbReference type="EMBL" id="CP042185">
    <property type="protein sequence ID" value="QDS68015.1"/>
    <property type="molecule type" value="Genomic_DNA"/>
</dbReference>
<reference evidence="2 3" key="1">
    <citation type="submission" date="2019-07" db="EMBL/GenBank/DDBJ databases">
        <title>Finished genome of Venturia effusa.</title>
        <authorList>
            <person name="Young C.A."/>
            <person name="Cox M.P."/>
            <person name="Ganley A.R.D."/>
            <person name="David W.J."/>
        </authorList>
    </citation>
    <scope>NUCLEOTIDE SEQUENCE [LARGE SCALE GENOMIC DNA]</scope>
    <source>
        <strain evidence="3">albino</strain>
    </source>
</reference>
<dbReference type="OrthoDB" id="438641at2759"/>
<dbReference type="Gene3D" id="6.10.140.2220">
    <property type="match status" value="1"/>
</dbReference>
<dbReference type="Proteomes" id="UP000316270">
    <property type="component" value="Chromosome 1"/>
</dbReference>
<protein>
    <recommendedName>
        <fullName evidence="1">SET domain-containing protein</fullName>
    </recommendedName>
</protein>
<evidence type="ECO:0000313" key="3">
    <source>
        <dbReference type="Proteomes" id="UP000316270"/>
    </source>
</evidence>
<evidence type="ECO:0000259" key="1">
    <source>
        <dbReference type="PROSITE" id="PS50280"/>
    </source>
</evidence>
<dbReference type="AlphaFoldDB" id="A0A517KXA7"/>
<gene>
    <name evidence="2" type="ORF">FKW77_009442</name>
</gene>
<dbReference type="InterPro" id="IPR050869">
    <property type="entry name" value="H3K4_H4K5_MeTrfase"/>
</dbReference>
<dbReference type="Pfam" id="PF00856">
    <property type="entry name" value="SET"/>
    <property type="match status" value="1"/>
</dbReference>
<dbReference type="Gene3D" id="1.10.220.160">
    <property type="match status" value="1"/>
</dbReference>
<proteinExistence type="predicted"/>
<accession>A0A517KXA7</accession>
<dbReference type="InterPro" id="IPR046341">
    <property type="entry name" value="SET_dom_sf"/>
</dbReference>
<evidence type="ECO:0000313" key="2">
    <source>
        <dbReference type="EMBL" id="QDS68015.1"/>
    </source>
</evidence>
<dbReference type="Gene3D" id="2.170.270.10">
    <property type="entry name" value="SET domain"/>
    <property type="match status" value="1"/>
</dbReference>
<dbReference type="PANTHER" id="PTHR12197:SF251">
    <property type="entry name" value="EG:BACR7C10.4 PROTEIN"/>
    <property type="match status" value="1"/>
</dbReference>
<dbReference type="PANTHER" id="PTHR12197">
    <property type="entry name" value="HISTONE-LYSINE N-METHYLTRANSFERASE SMYD"/>
    <property type="match status" value="1"/>
</dbReference>
<dbReference type="STRING" id="50376.A0A517KXA7"/>
<dbReference type="PROSITE" id="PS50280">
    <property type="entry name" value="SET"/>
    <property type="match status" value="1"/>
</dbReference>
<feature type="domain" description="SET" evidence="1">
    <location>
        <begin position="193"/>
        <end position="435"/>
    </location>
</feature>
<organism evidence="2 3">
    <name type="scientific">Venturia effusa</name>
    <dbReference type="NCBI Taxonomy" id="50376"/>
    <lineage>
        <taxon>Eukaryota</taxon>
        <taxon>Fungi</taxon>
        <taxon>Dikarya</taxon>
        <taxon>Ascomycota</taxon>
        <taxon>Pezizomycotina</taxon>
        <taxon>Dothideomycetes</taxon>
        <taxon>Pleosporomycetidae</taxon>
        <taxon>Venturiales</taxon>
        <taxon>Venturiaceae</taxon>
        <taxon>Venturia</taxon>
    </lineage>
</organism>
<dbReference type="GO" id="GO:0005634">
    <property type="term" value="C:nucleus"/>
    <property type="evidence" value="ECO:0007669"/>
    <property type="project" value="TreeGrafter"/>
</dbReference>
<dbReference type="InterPro" id="IPR001214">
    <property type="entry name" value="SET_dom"/>
</dbReference>
<dbReference type="SUPFAM" id="SSF82199">
    <property type="entry name" value="SET domain"/>
    <property type="match status" value="1"/>
</dbReference>
<keyword evidence="3" id="KW-1185">Reference proteome</keyword>